<protein>
    <submittedName>
        <fullName evidence="5">DDB1- and CUL4-associated factor 8 isoform X1</fullName>
    </submittedName>
</protein>
<dbReference type="InterPro" id="IPR036322">
    <property type="entry name" value="WD40_repeat_dom_sf"/>
</dbReference>
<dbReference type="EMBL" id="CP136890">
    <property type="protein sequence ID" value="WOK93193.1"/>
    <property type="molecule type" value="Genomic_DNA"/>
</dbReference>
<dbReference type="PANTHER" id="PTHR15574">
    <property type="entry name" value="WD REPEAT DOMAIN-CONTAINING FAMILY"/>
    <property type="match status" value="1"/>
</dbReference>
<evidence type="ECO:0000256" key="3">
    <source>
        <dbReference type="PROSITE-ProRule" id="PRU00221"/>
    </source>
</evidence>
<dbReference type="PANTHER" id="PTHR15574:SF21">
    <property type="entry name" value="DDB1- AND CUL4-ASSOCIATED FACTOR 8"/>
    <property type="match status" value="1"/>
</dbReference>
<reference evidence="5 6" key="1">
    <citation type="submission" date="2023-10" db="EMBL/GenBank/DDBJ databases">
        <title>Chromosome-scale genome assembly provides insights into flower coloration mechanisms of Canna indica.</title>
        <authorList>
            <person name="Li C."/>
        </authorList>
    </citation>
    <scope>NUCLEOTIDE SEQUENCE [LARGE SCALE GENOMIC DNA]</scope>
    <source>
        <tissue evidence="5">Flower</tissue>
    </source>
</reference>
<dbReference type="PROSITE" id="PS50082">
    <property type="entry name" value="WD_REPEATS_2"/>
    <property type="match status" value="1"/>
</dbReference>
<keyword evidence="1 3" id="KW-0853">WD repeat</keyword>
<dbReference type="InterPro" id="IPR001680">
    <property type="entry name" value="WD40_rpt"/>
</dbReference>
<feature type="compositionally biased region" description="Low complexity" evidence="4">
    <location>
        <begin position="105"/>
        <end position="115"/>
    </location>
</feature>
<evidence type="ECO:0000256" key="4">
    <source>
        <dbReference type="SAM" id="MobiDB-lite"/>
    </source>
</evidence>
<dbReference type="SUPFAM" id="SSF50978">
    <property type="entry name" value="WD40 repeat-like"/>
    <property type="match status" value="1"/>
</dbReference>
<evidence type="ECO:0000256" key="1">
    <source>
        <dbReference type="ARBA" id="ARBA00022574"/>
    </source>
</evidence>
<evidence type="ECO:0000313" key="6">
    <source>
        <dbReference type="Proteomes" id="UP001327560"/>
    </source>
</evidence>
<dbReference type="GO" id="GO:0080008">
    <property type="term" value="C:Cul4-RING E3 ubiquitin ligase complex"/>
    <property type="evidence" value="ECO:0007669"/>
    <property type="project" value="TreeGrafter"/>
</dbReference>
<dbReference type="AlphaFoldDB" id="A0AAQ3JQ04"/>
<sequence>MEGDTSVVNCIQPHPYATVIAISGIDKDVKIWTPNAVEPVPPIKLEEPHKRRTNVLRFALPEDIIAQMLALQRMQTWSVDNDDEDLADSVDLVDLVNSFNRESSSDGNGDTSDGPGECKVN</sequence>
<dbReference type="Proteomes" id="UP001327560">
    <property type="component" value="Chromosome 1"/>
</dbReference>
<proteinExistence type="predicted"/>
<feature type="repeat" description="WD" evidence="3">
    <location>
        <begin position="1"/>
        <end position="32"/>
    </location>
</feature>
<evidence type="ECO:0000256" key="2">
    <source>
        <dbReference type="ARBA" id="ARBA00022737"/>
    </source>
</evidence>
<keyword evidence="2" id="KW-0677">Repeat</keyword>
<evidence type="ECO:0000313" key="5">
    <source>
        <dbReference type="EMBL" id="WOK93193.1"/>
    </source>
</evidence>
<dbReference type="InterPro" id="IPR045151">
    <property type="entry name" value="DCAF8"/>
</dbReference>
<name>A0AAQ3JQ04_9LILI</name>
<keyword evidence="6" id="KW-1185">Reference proteome</keyword>
<dbReference type="GO" id="GO:0005737">
    <property type="term" value="C:cytoplasm"/>
    <property type="evidence" value="ECO:0007669"/>
    <property type="project" value="TreeGrafter"/>
</dbReference>
<feature type="region of interest" description="Disordered" evidence="4">
    <location>
        <begin position="98"/>
        <end position="121"/>
    </location>
</feature>
<organism evidence="5 6">
    <name type="scientific">Canna indica</name>
    <name type="common">Indian-shot</name>
    <dbReference type="NCBI Taxonomy" id="4628"/>
    <lineage>
        <taxon>Eukaryota</taxon>
        <taxon>Viridiplantae</taxon>
        <taxon>Streptophyta</taxon>
        <taxon>Embryophyta</taxon>
        <taxon>Tracheophyta</taxon>
        <taxon>Spermatophyta</taxon>
        <taxon>Magnoliopsida</taxon>
        <taxon>Liliopsida</taxon>
        <taxon>Zingiberales</taxon>
        <taxon>Cannaceae</taxon>
        <taxon>Canna</taxon>
    </lineage>
</organism>
<gene>
    <name evidence="5" type="ORF">Cni_G01887</name>
</gene>
<accession>A0AAQ3JQ04</accession>